<evidence type="ECO:0000313" key="1">
    <source>
        <dbReference type="EMBL" id="GAG97335.1"/>
    </source>
</evidence>
<comment type="caution">
    <text evidence="1">The sequence shown here is derived from an EMBL/GenBank/DDBJ whole genome shotgun (WGS) entry which is preliminary data.</text>
</comment>
<gene>
    <name evidence="1" type="ORF">S01H4_45208</name>
</gene>
<dbReference type="AlphaFoldDB" id="X1BQJ7"/>
<proteinExistence type="predicted"/>
<accession>X1BQJ7</accession>
<reference evidence="1" key="1">
    <citation type="journal article" date="2014" name="Front. Microbiol.">
        <title>High frequency of phylogenetically diverse reductive dehalogenase-homologous genes in deep subseafloor sedimentary metagenomes.</title>
        <authorList>
            <person name="Kawai M."/>
            <person name="Futagami T."/>
            <person name="Toyoda A."/>
            <person name="Takaki Y."/>
            <person name="Nishi S."/>
            <person name="Hori S."/>
            <person name="Arai W."/>
            <person name="Tsubouchi T."/>
            <person name="Morono Y."/>
            <person name="Uchiyama I."/>
            <person name="Ito T."/>
            <person name="Fujiyama A."/>
            <person name="Inagaki F."/>
            <person name="Takami H."/>
        </authorList>
    </citation>
    <scope>NUCLEOTIDE SEQUENCE</scope>
    <source>
        <strain evidence="1">Expedition CK06-06</strain>
    </source>
</reference>
<feature type="non-terminal residue" evidence="1">
    <location>
        <position position="45"/>
    </location>
</feature>
<organism evidence="1">
    <name type="scientific">marine sediment metagenome</name>
    <dbReference type="NCBI Taxonomy" id="412755"/>
    <lineage>
        <taxon>unclassified sequences</taxon>
        <taxon>metagenomes</taxon>
        <taxon>ecological metagenomes</taxon>
    </lineage>
</organism>
<dbReference type="EMBL" id="BART01025149">
    <property type="protein sequence ID" value="GAG97335.1"/>
    <property type="molecule type" value="Genomic_DNA"/>
</dbReference>
<name>X1BQJ7_9ZZZZ</name>
<sequence length="45" mass="5144">MDISNLKIGIDATIYESIKSSMPILNQYIKSDPDSLWFEDHLMGL</sequence>
<protein>
    <submittedName>
        <fullName evidence="1">Uncharacterized protein</fullName>
    </submittedName>
</protein>